<sequence length="160" mass="16325">MSRLPSKIIGILAGALTVAALGTVPALADHSKIDGSITANGDTCSWTDGSTSDNPPNTLTVDRTTINAPGGNLSCSGGVSATLNNDPTATFDDANGTATVDLLDVTLTQFGMQCRYQARDVEGQRDGTTRHYTASVSVPLSSGGFGCPNPLNADASLTLH</sequence>
<dbReference type="RefSeq" id="WP_091670540.1">
    <property type="nucleotide sequence ID" value="NZ_FOKG01000002.1"/>
</dbReference>
<organism evidence="2 3">
    <name type="scientific">Amycolatopsis marina</name>
    <dbReference type="NCBI Taxonomy" id="490629"/>
    <lineage>
        <taxon>Bacteria</taxon>
        <taxon>Bacillati</taxon>
        <taxon>Actinomycetota</taxon>
        <taxon>Actinomycetes</taxon>
        <taxon>Pseudonocardiales</taxon>
        <taxon>Pseudonocardiaceae</taxon>
        <taxon>Amycolatopsis</taxon>
    </lineage>
</organism>
<proteinExistence type="predicted"/>
<dbReference type="EMBL" id="FOKG01000002">
    <property type="protein sequence ID" value="SFA93495.1"/>
    <property type="molecule type" value="Genomic_DNA"/>
</dbReference>
<dbReference type="OrthoDB" id="5194255at2"/>
<accession>A0A1I0WXN8</accession>
<protein>
    <recommendedName>
        <fullName evidence="4">Neocarzinostatin family protein</fullName>
    </recommendedName>
</protein>
<name>A0A1I0WXN8_9PSEU</name>
<evidence type="ECO:0000313" key="3">
    <source>
        <dbReference type="Proteomes" id="UP000243799"/>
    </source>
</evidence>
<keyword evidence="3" id="KW-1185">Reference proteome</keyword>
<keyword evidence="1" id="KW-0732">Signal</keyword>
<dbReference type="Proteomes" id="UP000243799">
    <property type="component" value="Unassembled WGS sequence"/>
</dbReference>
<evidence type="ECO:0000256" key="1">
    <source>
        <dbReference type="SAM" id="SignalP"/>
    </source>
</evidence>
<feature type="chain" id="PRO_5017338591" description="Neocarzinostatin family protein" evidence="1">
    <location>
        <begin position="29"/>
        <end position="160"/>
    </location>
</feature>
<evidence type="ECO:0000313" key="2">
    <source>
        <dbReference type="EMBL" id="SFA93495.1"/>
    </source>
</evidence>
<reference evidence="3" key="1">
    <citation type="submission" date="2016-10" db="EMBL/GenBank/DDBJ databases">
        <authorList>
            <person name="Varghese N."/>
            <person name="Submissions S."/>
        </authorList>
    </citation>
    <scope>NUCLEOTIDE SEQUENCE [LARGE SCALE GENOMIC DNA]</scope>
    <source>
        <strain evidence="3">CGMCC 4.3568</strain>
    </source>
</reference>
<feature type="signal peptide" evidence="1">
    <location>
        <begin position="1"/>
        <end position="28"/>
    </location>
</feature>
<dbReference type="AlphaFoldDB" id="A0A1I0WXN8"/>
<gene>
    <name evidence="2" type="ORF">SAMN05216266_102304</name>
</gene>
<evidence type="ECO:0008006" key="4">
    <source>
        <dbReference type="Google" id="ProtNLM"/>
    </source>
</evidence>